<dbReference type="GO" id="GO:0008170">
    <property type="term" value="F:N-methyltransferase activity"/>
    <property type="evidence" value="ECO:0007669"/>
    <property type="project" value="InterPro"/>
</dbReference>
<evidence type="ECO:0000313" key="6">
    <source>
        <dbReference type="EMBL" id="CAB4126672.1"/>
    </source>
</evidence>
<organism evidence="6">
    <name type="scientific">uncultured Caudovirales phage</name>
    <dbReference type="NCBI Taxonomy" id="2100421"/>
    <lineage>
        <taxon>Viruses</taxon>
        <taxon>Duplodnaviria</taxon>
        <taxon>Heunggongvirae</taxon>
        <taxon>Uroviricota</taxon>
        <taxon>Caudoviricetes</taxon>
        <taxon>Peduoviridae</taxon>
        <taxon>Maltschvirus</taxon>
        <taxon>Maltschvirus maltsch</taxon>
    </lineage>
</organism>
<dbReference type="SUPFAM" id="SSF53335">
    <property type="entry name" value="S-adenosyl-L-methionine-dependent methyltransferases"/>
    <property type="match status" value="1"/>
</dbReference>
<dbReference type="PANTHER" id="PTHR33841">
    <property type="entry name" value="DNA METHYLTRANSFERASE YEEA-RELATED"/>
    <property type="match status" value="1"/>
</dbReference>
<evidence type="ECO:0000256" key="4">
    <source>
        <dbReference type="ARBA" id="ARBA00047942"/>
    </source>
</evidence>
<dbReference type="InterPro" id="IPR029063">
    <property type="entry name" value="SAM-dependent_MTases_sf"/>
</dbReference>
<dbReference type="PANTHER" id="PTHR33841:SF1">
    <property type="entry name" value="DNA METHYLTRANSFERASE A"/>
    <property type="match status" value="1"/>
</dbReference>
<dbReference type="EMBL" id="LR796199">
    <property type="protein sequence ID" value="CAB4126672.1"/>
    <property type="molecule type" value="Genomic_DNA"/>
</dbReference>
<dbReference type="InterPro" id="IPR050953">
    <property type="entry name" value="N4_N6_ade-DNA_methylase"/>
</dbReference>
<evidence type="ECO:0000259" key="5">
    <source>
        <dbReference type="Pfam" id="PF02384"/>
    </source>
</evidence>
<dbReference type="GO" id="GO:0032259">
    <property type="term" value="P:methylation"/>
    <property type="evidence" value="ECO:0007669"/>
    <property type="project" value="UniProtKB-KW"/>
</dbReference>
<dbReference type="InterPro" id="IPR003356">
    <property type="entry name" value="DNA_methylase_A-5"/>
</dbReference>
<sequence>MAKKKHEQDTDNIKLFLPYVLECVEEIANHHEKRNMDLTFYICEFYEELGKCLFSGCELERMPTKYRGIIKLIIKLSKIPSLDGYTFMGLSQYLLQYRLDKENDKWIIKNDGNESRKNLGSYYTPLPLVEQLCKSTLLPIADLLSKEGKLHEIKICEPTCGSGVFLVTALRWLAEKYRDHFPEEWKTSNLKAQIVKNCLYGVDINPYATLECQFNLCLECKEGVYFYPGANKNRNRR</sequence>
<dbReference type="GO" id="GO:0009007">
    <property type="term" value="F:site-specific DNA-methyltransferase (adenine-specific) activity"/>
    <property type="evidence" value="ECO:0007669"/>
    <property type="project" value="UniProtKB-EC"/>
</dbReference>
<dbReference type="PRINTS" id="PR00507">
    <property type="entry name" value="N12N6MTFRASE"/>
</dbReference>
<name>A0A6J5KZC0_9CAUD</name>
<evidence type="ECO:0000256" key="2">
    <source>
        <dbReference type="ARBA" id="ARBA00022603"/>
    </source>
</evidence>
<proteinExistence type="predicted"/>
<accession>A0A6J5KZC0</accession>
<feature type="domain" description="DNA methylase adenine-specific" evidence="5">
    <location>
        <begin position="106"/>
        <end position="219"/>
    </location>
</feature>
<evidence type="ECO:0000256" key="1">
    <source>
        <dbReference type="ARBA" id="ARBA00011900"/>
    </source>
</evidence>
<protein>
    <recommendedName>
        <fullName evidence="1">site-specific DNA-methyltransferase (adenine-specific)</fullName>
        <ecNumber evidence="1">2.1.1.72</ecNumber>
    </recommendedName>
</protein>
<keyword evidence="3" id="KW-0808">Transferase</keyword>
<gene>
    <name evidence="6" type="ORF">UFOVP81_15</name>
</gene>
<evidence type="ECO:0000256" key="3">
    <source>
        <dbReference type="ARBA" id="ARBA00022679"/>
    </source>
</evidence>
<dbReference type="GO" id="GO:0003677">
    <property type="term" value="F:DNA binding"/>
    <property type="evidence" value="ECO:0007669"/>
    <property type="project" value="InterPro"/>
</dbReference>
<comment type="catalytic activity">
    <reaction evidence="4">
        <text>a 2'-deoxyadenosine in DNA + S-adenosyl-L-methionine = an N(6)-methyl-2'-deoxyadenosine in DNA + S-adenosyl-L-homocysteine + H(+)</text>
        <dbReference type="Rhea" id="RHEA:15197"/>
        <dbReference type="Rhea" id="RHEA-COMP:12418"/>
        <dbReference type="Rhea" id="RHEA-COMP:12419"/>
        <dbReference type="ChEBI" id="CHEBI:15378"/>
        <dbReference type="ChEBI" id="CHEBI:57856"/>
        <dbReference type="ChEBI" id="CHEBI:59789"/>
        <dbReference type="ChEBI" id="CHEBI:90615"/>
        <dbReference type="ChEBI" id="CHEBI:90616"/>
        <dbReference type="EC" id="2.1.1.72"/>
    </reaction>
</comment>
<dbReference type="Gene3D" id="3.40.50.150">
    <property type="entry name" value="Vaccinia Virus protein VP39"/>
    <property type="match status" value="1"/>
</dbReference>
<dbReference type="Pfam" id="PF02384">
    <property type="entry name" value="N6_Mtase"/>
    <property type="match status" value="1"/>
</dbReference>
<reference evidence="6" key="1">
    <citation type="submission" date="2020-04" db="EMBL/GenBank/DDBJ databases">
        <authorList>
            <person name="Chiriac C."/>
            <person name="Salcher M."/>
            <person name="Ghai R."/>
            <person name="Kavagutti S V."/>
        </authorList>
    </citation>
    <scope>NUCLEOTIDE SEQUENCE</scope>
</reference>
<dbReference type="EC" id="2.1.1.72" evidence="1"/>
<keyword evidence="2 6" id="KW-0489">Methyltransferase</keyword>